<dbReference type="PANTHER" id="PTHR10884">
    <property type="entry name" value="NADH DEHYDROGENASE UBIQUINONE IRON-SULFUR PROTEIN 3"/>
    <property type="match status" value="1"/>
</dbReference>
<dbReference type="Pfam" id="PF00329">
    <property type="entry name" value="Complex1_30kDa"/>
    <property type="match status" value="1"/>
</dbReference>
<protein>
    <submittedName>
        <fullName evidence="3">NAD(P)H-quinone oxidoreductase subunit J</fullName>
        <ecNumber evidence="3">1.6.5.-</ecNumber>
    </submittedName>
</protein>
<dbReference type="InterPro" id="IPR001268">
    <property type="entry name" value="NADH_UbQ_OxRdtase_30kDa_su"/>
</dbReference>
<proteinExistence type="inferred from homology"/>
<accession>A0A0S2HXV4</accession>
<dbReference type="GO" id="GO:0016491">
    <property type="term" value="F:oxidoreductase activity"/>
    <property type="evidence" value="ECO:0007669"/>
    <property type="project" value="UniProtKB-KW"/>
</dbReference>
<evidence type="ECO:0000259" key="2">
    <source>
        <dbReference type="Pfam" id="PF00329"/>
    </source>
</evidence>
<name>A0A0S2HXV4_9BACT</name>
<dbReference type="EMBL" id="CP013118">
    <property type="protein sequence ID" value="ALO14912.1"/>
    <property type="molecule type" value="Genomic_DNA"/>
</dbReference>
<sequence length="145" mass="17074">MRREEFIEKIKSEFADHILGTEYLRANRVTVNVDPDFILDIAKFLHQKIRLRFIIASAYHTKAGFEILYHFSDDSNGNIYNIHVLLPHEKPEIQSLAQFLVAADWIEREMHELFGVTFLNHPNPEKLISEGNWAEGVYPYRKDFN</sequence>
<feature type="domain" description="NADH:ubiquinone oxidoreductase 30kDa subunit" evidence="2">
    <location>
        <begin position="31"/>
        <end position="145"/>
    </location>
</feature>
<dbReference type="Gene3D" id="3.30.460.80">
    <property type="entry name" value="NADH:ubiquinone oxidoreductase, 30kDa subunit"/>
    <property type="match status" value="1"/>
</dbReference>
<dbReference type="STRING" id="1307839.L21SP5_01258"/>
<keyword evidence="3" id="KW-0560">Oxidoreductase</keyword>
<dbReference type="AlphaFoldDB" id="A0A0S2HXV4"/>
<evidence type="ECO:0000256" key="1">
    <source>
        <dbReference type="ARBA" id="ARBA00007569"/>
    </source>
</evidence>
<dbReference type="GO" id="GO:0008137">
    <property type="term" value="F:NADH dehydrogenase (ubiquinone) activity"/>
    <property type="evidence" value="ECO:0007669"/>
    <property type="project" value="InterPro"/>
</dbReference>
<dbReference type="KEGG" id="blq:L21SP5_01258"/>
<reference evidence="3 4" key="1">
    <citation type="submission" date="2015-11" db="EMBL/GenBank/DDBJ databases">
        <title>Description and complete genome sequence of a novel strain predominating in hypersaline microbial mats and representing a new family of the Bacteriodetes phylum.</title>
        <authorList>
            <person name="Spring S."/>
            <person name="Bunk B."/>
            <person name="Sproer C."/>
            <person name="Klenk H.-P."/>
        </authorList>
    </citation>
    <scope>NUCLEOTIDE SEQUENCE [LARGE SCALE GENOMIC DNA]</scope>
    <source>
        <strain evidence="3 4">L21-Spi-D4</strain>
    </source>
</reference>
<dbReference type="EC" id="1.6.5.-" evidence="3"/>
<keyword evidence="4" id="KW-1185">Reference proteome</keyword>
<dbReference type="PANTHER" id="PTHR10884:SF14">
    <property type="entry name" value="NADH DEHYDROGENASE [UBIQUINONE] IRON-SULFUR PROTEIN 3, MITOCHONDRIAL"/>
    <property type="match status" value="1"/>
</dbReference>
<comment type="similarity">
    <text evidence="1">Belongs to the complex I 30 kDa subunit family.</text>
</comment>
<evidence type="ECO:0000313" key="3">
    <source>
        <dbReference type="EMBL" id="ALO14912.1"/>
    </source>
</evidence>
<dbReference type="SUPFAM" id="SSF143243">
    <property type="entry name" value="Nqo5-like"/>
    <property type="match status" value="1"/>
</dbReference>
<dbReference type="Proteomes" id="UP000064893">
    <property type="component" value="Chromosome"/>
</dbReference>
<evidence type="ECO:0000313" key="4">
    <source>
        <dbReference type="Proteomes" id="UP000064893"/>
    </source>
</evidence>
<dbReference type="InterPro" id="IPR037232">
    <property type="entry name" value="NADH_quin_OxRdtase_su_C/D-like"/>
</dbReference>
<dbReference type="OrthoDB" id="9803286at2"/>
<gene>
    <name evidence="3" type="primary">ndhJ</name>
    <name evidence="3" type="ORF">L21SP5_01258</name>
</gene>
<organism evidence="3 4">
    <name type="scientific">Salinivirga cyanobacteriivorans</name>
    <dbReference type="NCBI Taxonomy" id="1307839"/>
    <lineage>
        <taxon>Bacteria</taxon>
        <taxon>Pseudomonadati</taxon>
        <taxon>Bacteroidota</taxon>
        <taxon>Bacteroidia</taxon>
        <taxon>Bacteroidales</taxon>
        <taxon>Salinivirgaceae</taxon>
        <taxon>Salinivirga</taxon>
    </lineage>
</organism>
<dbReference type="RefSeq" id="WP_057952423.1">
    <property type="nucleotide sequence ID" value="NZ_CP013118.1"/>
</dbReference>